<sequence length="86" mass="9259">MGQDSGHDLSPVCCGCAVVGGHRPACRRRPSNQAARWSLSALHSHPTIVPPRRSSTGFAGRLAARPGRILWRKTIESAKNSIDACR</sequence>
<reference evidence="1" key="1">
    <citation type="submission" date="2009-10" db="EMBL/GenBank/DDBJ databases">
        <authorList>
            <person name="Weinstock G."/>
            <person name="Sodergren E."/>
            <person name="Clifton S."/>
            <person name="Fulton L."/>
            <person name="Fulton B."/>
            <person name="Courtney L."/>
            <person name="Fronick C."/>
            <person name="Harrison M."/>
            <person name="Strong C."/>
            <person name="Farmer C."/>
            <person name="Delahaunty K."/>
            <person name="Markovic C."/>
            <person name="Hall O."/>
            <person name="Minx P."/>
            <person name="Tomlinson C."/>
            <person name="Mitreva M."/>
            <person name="Nelson J."/>
            <person name="Hou S."/>
            <person name="Wollam A."/>
            <person name="Pepin K.H."/>
            <person name="Johnson M."/>
            <person name="Bhonagiri V."/>
            <person name="Nash W.E."/>
            <person name="Warren W."/>
            <person name="Chinwalla A."/>
            <person name="Mardis E.R."/>
            <person name="Wilson R.K."/>
        </authorList>
    </citation>
    <scope>NUCLEOTIDE SEQUENCE [LARGE SCALE GENOMIC DNA]</scope>
    <source>
        <strain evidence="1">ATCC 700122</strain>
    </source>
</reference>
<evidence type="ECO:0000313" key="1">
    <source>
        <dbReference type="EMBL" id="EEZ61021.1"/>
    </source>
</evidence>
<evidence type="ECO:0000313" key="2">
    <source>
        <dbReference type="Proteomes" id="UP000006001"/>
    </source>
</evidence>
<dbReference type="Proteomes" id="UP000006001">
    <property type="component" value="Unassembled WGS sequence"/>
</dbReference>
<keyword evidence="2" id="KW-1185">Reference proteome</keyword>
<comment type="caution">
    <text evidence="1">The sequence shown here is derived from an EMBL/GenBank/DDBJ whole genome shotgun (WGS) entry which is preliminary data.</text>
</comment>
<organism evidence="1 2">
    <name type="scientific">Slackia exigua (strain ATCC 700122 / DSM 15923 / CIP 105133 / JCM 11022 / KCTC 5966 / S-7)</name>
    <dbReference type="NCBI Taxonomy" id="649764"/>
    <lineage>
        <taxon>Bacteria</taxon>
        <taxon>Bacillati</taxon>
        <taxon>Actinomycetota</taxon>
        <taxon>Coriobacteriia</taxon>
        <taxon>Eggerthellales</taxon>
        <taxon>Eggerthellaceae</taxon>
        <taxon>Slackia</taxon>
    </lineage>
</organism>
<gene>
    <name evidence="1" type="ORF">HMPREF0762_01397</name>
</gene>
<accession>D0WHS9</accession>
<proteinExistence type="predicted"/>
<dbReference type="HOGENOM" id="CLU_2496228_0_0_11"/>
<protein>
    <submittedName>
        <fullName evidence="1">Uncharacterized protein</fullName>
    </submittedName>
</protein>
<dbReference type="AlphaFoldDB" id="D0WHS9"/>
<name>D0WHS9_SLAES</name>
<dbReference type="STRING" id="649764.HMPREF0762_01397"/>
<dbReference type="EMBL" id="ACUX02000008">
    <property type="protein sequence ID" value="EEZ61021.1"/>
    <property type="molecule type" value="Genomic_DNA"/>
</dbReference>